<reference evidence="2 3" key="1">
    <citation type="submission" date="2015-10" db="EMBL/GenBank/DDBJ databases">
        <title>Genome analyses suggest a sexual origin of heterokaryosis in a supposedly ancient asexual fungus.</title>
        <authorList>
            <person name="Ropars J."/>
            <person name="Sedzielewska K."/>
            <person name="Noel J."/>
            <person name="Charron P."/>
            <person name="Farinelli L."/>
            <person name="Marton T."/>
            <person name="Kruger M."/>
            <person name="Pelin A."/>
            <person name="Brachmann A."/>
            <person name="Corradi N."/>
        </authorList>
    </citation>
    <scope>NUCLEOTIDE SEQUENCE [LARGE SCALE GENOMIC DNA]</scope>
    <source>
        <strain evidence="2 3">A4</strain>
    </source>
</reference>
<comment type="caution">
    <text evidence="2">The sequence shown here is derived from an EMBL/GenBank/DDBJ whole genome shotgun (WGS) entry which is preliminary data.</text>
</comment>
<dbReference type="EMBL" id="LLXI01011192">
    <property type="protein sequence ID" value="PKY63616.1"/>
    <property type="molecule type" value="Genomic_DNA"/>
</dbReference>
<name>A0A2I1HXL8_9GLOM</name>
<organism evidence="2 3">
    <name type="scientific">Rhizophagus irregularis</name>
    <dbReference type="NCBI Taxonomy" id="588596"/>
    <lineage>
        <taxon>Eukaryota</taxon>
        <taxon>Fungi</taxon>
        <taxon>Fungi incertae sedis</taxon>
        <taxon>Mucoromycota</taxon>
        <taxon>Glomeromycotina</taxon>
        <taxon>Glomeromycetes</taxon>
        <taxon>Glomerales</taxon>
        <taxon>Glomeraceae</taxon>
        <taxon>Rhizophagus</taxon>
    </lineage>
</organism>
<accession>A0A2I1HXL8</accession>
<feature type="compositionally biased region" description="Polar residues" evidence="1">
    <location>
        <begin position="1"/>
        <end position="13"/>
    </location>
</feature>
<protein>
    <submittedName>
        <fullName evidence="2">Uncharacterized protein</fullName>
    </submittedName>
</protein>
<feature type="region of interest" description="Disordered" evidence="1">
    <location>
        <begin position="1"/>
        <end position="25"/>
    </location>
</feature>
<dbReference type="Proteomes" id="UP000234323">
    <property type="component" value="Unassembled WGS sequence"/>
</dbReference>
<keyword evidence="3" id="KW-1185">Reference proteome</keyword>
<evidence type="ECO:0000313" key="3">
    <source>
        <dbReference type="Proteomes" id="UP000234323"/>
    </source>
</evidence>
<sequence>MSNLQEIFFNSQREPSEHVQKFLRQPSRTAVMPEYDVQLWNTPITMPDTFTSHEKSTSQDGP</sequence>
<gene>
    <name evidence="2" type="ORF">RhiirA4_493279</name>
</gene>
<dbReference type="AlphaFoldDB" id="A0A2I1HXL8"/>
<evidence type="ECO:0000313" key="2">
    <source>
        <dbReference type="EMBL" id="PKY63616.1"/>
    </source>
</evidence>
<evidence type="ECO:0000256" key="1">
    <source>
        <dbReference type="SAM" id="MobiDB-lite"/>
    </source>
</evidence>
<proteinExistence type="predicted"/>